<organism evidence="2 3">
    <name type="scientific">Physocladia obscura</name>
    <dbReference type="NCBI Taxonomy" id="109957"/>
    <lineage>
        <taxon>Eukaryota</taxon>
        <taxon>Fungi</taxon>
        <taxon>Fungi incertae sedis</taxon>
        <taxon>Chytridiomycota</taxon>
        <taxon>Chytridiomycota incertae sedis</taxon>
        <taxon>Chytridiomycetes</taxon>
        <taxon>Chytridiales</taxon>
        <taxon>Chytriomycetaceae</taxon>
        <taxon>Physocladia</taxon>
    </lineage>
</organism>
<feature type="compositionally biased region" description="Polar residues" evidence="1">
    <location>
        <begin position="457"/>
        <end position="467"/>
    </location>
</feature>
<dbReference type="EMBL" id="JADGJH010002878">
    <property type="protein sequence ID" value="KAJ3094308.1"/>
    <property type="molecule type" value="Genomic_DNA"/>
</dbReference>
<feature type="compositionally biased region" description="Basic and acidic residues" evidence="1">
    <location>
        <begin position="396"/>
        <end position="406"/>
    </location>
</feature>
<dbReference type="AlphaFoldDB" id="A0AAD5SQU7"/>
<reference evidence="2" key="1">
    <citation type="submission" date="2020-05" db="EMBL/GenBank/DDBJ databases">
        <title>Phylogenomic resolution of chytrid fungi.</title>
        <authorList>
            <person name="Stajich J.E."/>
            <person name="Amses K."/>
            <person name="Simmons R."/>
            <person name="Seto K."/>
            <person name="Myers J."/>
            <person name="Bonds A."/>
            <person name="Quandt C.A."/>
            <person name="Barry K."/>
            <person name="Liu P."/>
            <person name="Grigoriev I."/>
            <person name="Longcore J.E."/>
            <person name="James T.Y."/>
        </authorList>
    </citation>
    <scope>NUCLEOTIDE SEQUENCE</scope>
    <source>
        <strain evidence="2">JEL0513</strain>
    </source>
</reference>
<comment type="caution">
    <text evidence="2">The sequence shown here is derived from an EMBL/GenBank/DDBJ whole genome shotgun (WGS) entry which is preliminary data.</text>
</comment>
<name>A0AAD5SQU7_9FUNG</name>
<protein>
    <submittedName>
        <fullName evidence="2">Uncharacterized protein</fullName>
    </submittedName>
</protein>
<keyword evidence="3" id="KW-1185">Reference proteome</keyword>
<dbReference type="Proteomes" id="UP001211907">
    <property type="component" value="Unassembled WGS sequence"/>
</dbReference>
<sequence>MENDDREKNRDREARKSIGRRVSFASVAHVRLYEKEDQKKEEAPYSPIAGLDLLSNASSSDGAAGKDASIFGRDSNMQMPDLSSVRKNSDAFNLRLSLGENSRILDDSGEDMSLDEDSSILQNESSIETSFDVHVRDSSHIYNDMRDSVFGFFGESVTDQIEEEEVENMSPIPSTLKKAFDPENSVRSPKRSSVGLFFGNEESPSQLLESQQKSDVPIFAAATIKSALRKSVSGAFGNASSETPPNQKKNYRYRDSVAPFFITETDDNESDNVTPKTKQYYRARDSVAGFFEDPADANEEDFEIEDVPDKAIEAKSAKYRNRDSVAAFFTQGQDQEVTPKSGEDYRHRDSVATFFKEPEDNEEVNQEVEEEINLANPRESKANFRQRDSVAAFFKRTTENDEKGDSLQEPETGQIKISKTNFRHRDSVATFFKKPEEEDAEEQETQINGDENPESVLISNGTPAKQNLRSRDSVAAFFDSNQDISDISMDLGTDSSFISGI</sequence>
<feature type="compositionally biased region" description="Low complexity" evidence="1">
    <location>
        <begin position="52"/>
        <end position="69"/>
    </location>
</feature>
<feature type="region of interest" description="Disordered" evidence="1">
    <location>
        <begin position="52"/>
        <end position="83"/>
    </location>
</feature>
<feature type="region of interest" description="Disordered" evidence="1">
    <location>
        <begin position="395"/>
        <end position="415"/>
    </location>
</feature>
<accession>A0AAD5SQU7</accession>
<feature type="region of interest" description="Disordered" evidence="1">
    <location>
        <begin position="166"/>
        <end position="192"/>
    </location>
</feature>
<proteinExistence type="predicted"/>
<feature type="region of interest" description="Disordered" evidence="1">
    <location>
        <begin position="430"/>
        <end position="468"/>
    </location>
</feature>
<gene>
    <name evidence="2" type="ORF">HK100_006184</name>
</gene>
<evidence type="ECO:0000313" key="3">
    <source>
        <dbReference type="Proteomes" id="UP001211907"/>
    </source>
</evidence>
<evidence type="ECO:0000256" key="1">
    <source>
        <dbReference type="SAM" id="MobiDB-lite"/>
    </source>
</evidence>
<evidence type="ECO:0000313" key="2">
    <source>
        <dbReference type="EMBL" id="KAJ3094308.1"/>
    </source>
</evidence>